<evidence type="ECO:0000313" key="1">
    <source>
        <dbReference type="EMBL" id="GIX63706.1"/>
    </source>
</evidence>
<dbReference type="RefSeq" id="XP_067715775.1">
    <property type="nucleotide sequence ID" value="XM_067859674.1"/>
</dbReference>
<proteinExistence type="predicted"/>
<dbReference type="Proteomes" id="UP001497744">
    <property type="component" value="Unassembled WGS sequence"/>
</dbReference>
<comment type="caution">
    <text evidence="1">The sequence shown here is derived from an EMBL/GenBank/DDBJ whole genome shotgun (WGS) entry which is preliminary data.</text>
</comment>
<dbReference type="AlphaFoldDB" id="A0AAV4LU53"/>
<name>A0AAV4LU53_BABCB</name>
<organism evidence="1 2">
    <name type="scientific">Babesia caballi</name>
    <dbReference type="NCBI Taxonomy" id="5871"/>
    <lineage>
        <taxon>Eukaryota</taxon>
        <taxon>Sar</taxon>
        <taxon>Alveolata</taxon>
        <taxon>Apicomplexa</taxon>
        <taxon>Aconoidasida</taxon>
        <taxon>Piroplasmida</taxon>
        <taxon>Babesiidae</taxon>
        <taxon>Babesia</taxon>
    </lineage>
</organism>
<dbReference type="GeneID" id="94195187"/>
<evidence type="ECO:0000313" key="2">
    <source>
        <dbReference type="Proteomes" id="UP001497744"/>
    </source>
</evidence>
<reference evidence="1 2" key="1">
    <citation type="submission" date="2021-06" db="EMBL/GenBank/DDBJ databases">
        <title>Genome sequence of Babesia caballi.</title>
        <authorList>
            <person name="Yamagishi J."/>
            <person name="Kidaka T."/>
            <person name="Ochi A."/>
        </authorList>
    </citation>
    <scope>NUCLEOTIDE SEQUENCE [LARGE SCALE GENOMIC DNA]</scope>
    <source>
        <strain evidence="1">USDA-D6B2</strain>
    </source>
</reference>
<gene>
    <name evidence="1" type="ORF">BcabD6B2_31410</name>
</gene>
<protein>
    <submittedName>
        <fullName evidence="1">Uncharacterized protein</fullName>
    </submittedName>
</protein>
<sequence>MYHGPSKLIRAVERNDEFKQLQEELTNELNAGGTEGGPAYRRVVEGTAAALAPAKFPESTVSLSAECVILLEDIAKFGRDVYPWPVVKLLLLVVWTQLFDEVYELEESTTGSMLDKNEFAEERRACLATLTDVHHPPITLQRLCEIPLKQPYLAISKLLHAYRKVALVRALMPRTGVKPAEAAASSSEGEESANMKAVVEALCTWANVLDRPGTREWEDDAWLGFWEYRADNEQVAIMP</sequence>
<keyword evidence="2" id="KW-1185">Reference proteome</keyword>
<dbReference type="EMBL" id="BPLF01000002">
    <property type="protein sequence ID" value="GIX63706.1"/>
    <property type="molecule type" value="Genomic_DNA"/>
</dbReference>
<accession>A0AAV4LU53</accession>